<feature type="domain" description="YdbS-like PH" evidence="2">
    <location>
        <begin position="201"/>
        <end position="264"/>
    </location>
</feature>
<keyword evidence="1" id="KW-1133">Transmembrane helix</keyword>
<dbReference type="RefSeq" id="WP_200258418.1">
    <property type="nucleotide sequence ID" value="NZ_NRSH01000063.1"/>
</dbReference>
<keyword evidence="4" id="KW-1185">Reference proteome</keyword>
<name>A0ABS1E4Q6_9GAMM</name>
<sequence>MSASRLRTFGKWLTLALAVGALVALIGSLALRGEQALSFLLAFVVLFPAALISAFLRWWPSRLAEGGSSGGKRWLNLSALGLLLAALLCLIAGVTWFGKALGTLLLVAGALLLPPATILGLLAYSLHDRERLAETALEPGERIVYQAEVHWGVFLPPILVLTASVLLAVGPFGIIGTVVATALYLILLPGMAAHALSVFLNTELELSQHQLVAATGLLVQSTRVLPRRSIQAVGVNQGWLGWLLGYGRISFIFKDGSSFKVPGVVDPEGFRQIVGDDYV</sequence>
<feature type="transmembrane region" description="Helical" evidence="1">
    <location>
        <begin position="12"/>
        <end position="31"/>
    </location>
</feature>
<evidence type="ECO:0000313" key="3">
    <source>
        <dbReference type="EMBL" id="MBK1726735.1"/>
    </source>
</evidence>
<proteinExistence type="predicted"/>
<evidence type="ECO:0000259" key="2">
    <source>
        <dbReference type="Pfam" id="PF03703"/>
    </source>
</evidence>
<feature type="transmembrane region" description="Helical" evidence="1">
    <location>
        <begin position="174"/>
        <end position="200"/>
    </location>
</feature>
<keyword evidence="1" id="KW-0812">Transmembrane</keyword>
<feature type="transmembrane region" description="Helical" evidence="1">
    <location>
        <begin position="104"/>
        <end position="126"/>
    </location>
</feature>
<feature type="transmembrane region" description="Helical" evidence="1">
    <location>
        <begin position="147"/>
        <end position="168"/>
    </location>
</feature>
<feature type="transmembrane region" description="Helical" evidence="1">
    <location>
        <begin position="37"/>
        <end position="56"/>
    </location>
</feature>
<dbReference type="Proteomes" id="UP000738126">
    <property type="component" value="Unassembled WGS sequence"/>
</dbReference>
<protein>
    <recommendedName>
        <fullName evidence="2">YdbS-like PH domain-containing protein</fullName>
    </recommendedName>
</protein>
<accession>A0ABS1E4Q6</accession>
<keyword evidence="1" id="KW-0472">Membrane</keyword>
<comment type="caution">
    <text evidence="3">The sequence shown here is derived from an EMBL/GenBank/DDBJ whole genome shotgun (WGS) entry which is preliminary data.</text>
</comment>
<feature type="transmembrane region" description="Helical" evidence="1">
    <location>
        <begin position="77"/>
        <end position="98"/>
    </location>
</feature>
<evidence type="ECO:0000313" key="4">
    <source>
        <dbReference type="Proteomes" id="UP000738126"/>
    </source>
</evidence>
<dbReference type="Pfam" id="PF03703">
    <property type="entry name" value="bPH_2"/>
    <property type="match status" value="1"/>
</dbReference>
<dbReference type="EMBL" id="NRSH01000063">
    <property type="protein sequence ID" value="MBK1726735.1"/>
    <property type="molecule type" value="Genomic_DNA"/>
</dbReference>
<evidence type="ECO:0000256" key="1">
    <source>
        <dbReference type="SAM" id="Phobius"/>
    </source>
</evidence>
<dbReference type="InterPro" id="IPR005182">
    <property type="entry name" value="YdbS-like_PH"/>
</dbReference>
<organism evidence="3 4">
    <name type="scientific">Halorhodospira neutriphila</name>
    <dbReference type="NCBI Taxonomy" id="168379"/>
    <lineage>
        <taxon>Bacteria</taxon>
        <taxon>Pseudomonadati</taxon>
        <taxon>Pseudomonadota</taxon>
        <taxon>Gammaproteobacteria</taxon>
        <taxon>Chromatiales</taxon>
        <taxon>Ectothiorhodospiraceae</taxon>
        <taxon>Halorhodospira</taxon>
    </lineage>
</organism>
<reference evidence="3 4" key="1">
    <citation type="journal article" date="2020" name="Microorganisms">
        <title>Osmotic Adaptation and Compatible Solute Biosynthesis of Phototrophic Bacteria as Revealed from Genome Analyses.</title>
        <authorList>
            <person name="Imhoff J.F."/>
            <person name="Rahn T."/>
            <person name="Kunzel S."/>
            <person name="Keller A."/>
            <person name="Neulinger S.C."/>
        </authorList>
    </citation>
    <scope>NUCLEOTIDE SEQUENCE [LARGE SCALE GENOMIC DNA]</scope>
    <source>
        <strain evidence="3 4">DSM 15116</strain>
    </source>
</reference>
<gene>
    <name evidence="3" type="ORF">CKO13_06810</name>
</gene>